<keyword evidence="5" id="KW-0378">Hydrolase</keyword>
<keyword evidence="3" id="KW-0479">Metal-binding</keyword>
<name>A0A840TGU3_9BACT</name>
<sequence>MNRFYLFFLSCLFLFSGISDAQDLQRCSTMEMDSLLRAKYPQLGTLQDFEGFLQQKIFEQDQLRKSGRVTAEVLTIPIVVHVVHNGETVGQGRNISAAQVRAQIETLNEDFRRQPGTPGFNNDTRGADIEIEFCLTRLNPQGQNMAEQGINRVNGNRATWTRNDIENTLKPSTIWDPDKYFNVWVLDFASSESLVGYAQFPAQSDLPGIPGNSPRNTDGVVIRYQSFGNTLKGTFPNMPAPYNQGRTLTHEVGHWMGLRHIWGDGNCANDFCADTPPQASESRGCPIGRVSCGNTNMVQNYMDYSDDACMNIFTNDQKSRMRTVMAVSPRRSTLMQSNLCGTFVANPPQPNFRAETQQVLLGGSVRFFDLSTNFPNRWYWTFEGGNPSTSTQQNPTVTYNQAGRFRVTLLVANSLGTSDTLKREAYIEVLSSGQCADKTNFSGTRTVIRDTSGRGYVSGHNGRGVLAVSEYFDNPLGYTTLSGATLRFGRAFAREGTNTEAIVNVTVWNARGFQGGPGAILEVKEVPLRTILSDIANNRATTLTFDRPVPLTLAGLGFHIGLELAYAGDTVALATTRDGEALNGTSWEQAANGEWDLILRRLGLNIAHDITAQVGMKPSVQLSTSALFVNPGESVTLQARGASIYTWSPSTGLNTTLGPQVIARPNQTLTYSVKGTGVDVCGDSAAATIYVRSVQVLGNEPTAETLLSRTTQISPNPSDGYLQIDLNNSLRGPVAITVYTMSGVRAVQRTFQKNTDEVRYPLDIRGLSGGTFLVEIAVGEDKIRKRIVKY</sequence>
<organism evidence="11 12">
    <name type="scientific">Rhabdobacter roseus</name>
    <dbReference type="NCBI Taxonomy" id="1655419"/>
    <lineage>
        <taxon>Bacteria</taxon>
        <taxon>Pseudomonadati</taxon>
        <taxon>Bacteroidota</taxon>
        <taxon>Cytophagia</taxon>
        <taxon>Cytophagales</taxon>
        <taxon>Cytophagaceae</taxon>
        <taxon>Rhabdobacter</taxon>
    </lineage>
</organism>
<protein>
    <submittedName>
        <fullName evidence="11">PKD repeat protein</fullName>
    </submittedName>
</protein>
<keyword evidence="8" id="KW-1015">Disulfide bond</keyword>
<evidence type="ECO:0000256" key="4">
    <source>
        <dbReference type="ARBA" id="ARBA00022729"/>
    </source>
</evidence>
<evidence type="ECO:0000259" key="10">
    <source>
        <dbReference type="PROSITE" id="PS50093"/>
    </source>
</evidence>
<dbReference type="Gene3D" id="2.60.40.10">
    <property type="entry name" value="Immunoglobulins"/>
    <property type="match status" value="1"/>
</dbReference>
<gene>
    <name evidence="11" type="ORF">HNQ92_000815</name>
</gene>
<evidence type="ECO:0000313" key="12">
    <source>
        <dbReference type="Proteomes" id="UP000557307"/>
    </source>
</evidence>
<feature type="signal peptide" evidence="9">
    <location>
        <begin position="1"/>
        <end position="21"/>
    </location>
</feature>
<dbReference type="PANTHER" id="PTHR47466">
    <property type="match status" value="1"/>
</dbReference>
<keyword evidence="4 9" id="KW-0732">Signal</keyword>
<comment type="similarity">
    <text evidence="1">Belongs to the peptidase M43B family.</text>
</comment>
<dbReference type="InterPro" id="IPR008754">
    <property type="entry name" value="Peptidase_M43"/>
</dbReference>
<dbReference type="GO" id="GO:0008237">
    <property type="term" value="F:metallopeptidase activity"/>
    <property type="evidence" value="ECO:0007669"/>
    <property type="project" value="UniProtKB-KW"/>
</dbReference>
<keyword evidence="7" id="KW-0482">Metalloprotease</keyword>
<dbReference type="GO" id="GO:0006508">
    <property type="term" value="P:proteolysis"/>
    <property type="evidence" value="ECO:0007669"/>
    <property type="project" value="UniProtKB-KW"/>
</dbReference>
<dbReference type="Pfam" id="PF18962">
    <property type="entry name" value="Por_Secre_tail"/>
    <property type="match status" value="1"/>
</dbReference>
<dbReference type="CDD" id="cd00146">
    <property type="entry name" value="PKD"/>
    <property type="match status" value="1"/>
</dbReference>
<dbReference type="Gene3D" id="3.40.390.10">
    <property type="entry name" value="Collagenase (Catalytic Domain)"/>
    <property type="match status" value="1"/>
</dbReference>
<evidence type="ECO:0000256" key="8">
    <source>
        <dbReference type="ARBA" id="ARBA00023157"/>
    </source>
</evidence>
<evidence type="ECO:0000256" key="1">
    <source>
        <dbReference type="ARBA" id="ARBA00008721"/>
    </source>
</evidence>
<evidence type="ECO:0000256" key="5">
    <source>
        <dbReference type="ARBA" id="ARBA00022801"/>
    </source>
</evidence>
<reference evidence="11 12" key="1">
    <citation type="submission" date="2020-08" db="EMBL/GenBank/DDBJ databases">
        <title>Genomic Encyclopedia of Type Strains, Phase IV (KMG-IV): sequencing the most valuable type-strain genomes for metagenomic binning, comparative biology and taxonomic classification.</title>
        <authorList>
            <person name="Goeker M."/>
        </authorList>
    </citation>
    <scope>NUCLEOTIDE SEQUENCE [LARGE SCALE GENOMIC DNA]</scope>
    <source>
        <strain evidence="11 12">DSM 105074</strain>
    </source>
</reference>
<dbReference type="NCBIfam" id="TIGR04183">
    <property type="entry name" value="Por_Secre_tail"/>
    <property type="match status" value="1"/>
</dbReference>
<dbReference type="InterPro" id="IPR026444">
    <property type="entry name" value="Secre_tail"/>
</dbReference>
<dbReference type="InterPro" id="IPR013783">
    <property type="entry name" value="Ig-like_fold"/>
</dbReference>
<evidence type="ECO:0000256" key="9">
    <source>
        <dbReference type="SAM" id="SignalP"/>
    </source>
</evidence>
<proteinExistence type="inferred from homology"/>
<keyword evidence="12" id="KW-1185">Reference proteome</keyword>
<dbReference type="Proteomes" id="UP000557307">
    <property type="component" value="Unassembled WGS sequence"/>
</dbReference>
<evidence type="ECO:0000313" key="11">
    <source>
        <dbReference type="EMBL" id="MBB5282694.1"/>
    </source>
</evidence>
<dbReference type="PROSITE" id="PS50093">
    <property type="entry name" value="PKD"/>
    <property type="match status" value="1"/>
</dbReference>
<evidence type="ECO:0000256" key="7">
    <source>
        <dbReference type="ARBA" id="ARBA00023049"/>
    </source>
</evidence>
<dbReference type="InterPro" id="IPR024079">
    <property type="entry name" value="MetalloPept_cat_dom_sf"/>
</dbReference>
<keyword evidence="6" id="KW-0862">Zinc</keyword>
<dbReference type="AlphaFoldDB" id="A0A840TGU3"/>
<accession>A0A840TGU3</accession>
<evidence type="ECO:0000256" key="2">
    <source>
        <dbReference type="ARBA" id="ARBA00022670"/>
    </source>
</evidence>
<dbReference type="PANTHER" id="PTHR47466:SF1">
    <property type="entry name" value="METALLOPROTEASE MEP1 (AFU_ORTHOLOGUE AFUA_1G07730)-RELATED"/>
    <property type="match status" value="1"/>
</dbReference>
<dbReference type="GO" id="GO:0046872">
    <property type="term" value="F:metal ion binding"/>
    <property type="evidence" value="ECO:0007669"/>
    <property type="project" value="UniProtKB-KW"/>
</dbReference>
<comment type="caution">
    <text evidence="11">The sequence shown here is derived from an EMBL/GenBank/DDBJ whole genome shotgun (WGS) entry which is preliminary data.</text>
</comment>
<feature type="chain" id="PRO_5032741050" evidence="9">
    <location>
        <begin position="22"/>
        <end position="790"/>
    </location>
</feature>
<keyword evidence="2" id="KW-0645">Protease</keyword>
<dbReference type="SUPFAM" id="SSF49299">
    <property type="entry name" value="PKD domain"/>
    <property type="match status" value="1"/>
</dbReference>
<dbReference type="InterPro" id="IPR035986">
    <property type="entry name" value="PKD_dom_sf"/>
</dbReference>
<feature type="domain" description="PKD" evidence="10">
    <location>
        <begin position="348"/>
        <end position="434"/>
    </location>
</feature>
<dbReference type="InterPro" id="IPR000601">
    <property type="entry name" value="PKD_dom"/>
</dbReference>
<dbReference type="CDD" id="cd04275">
    <property type="entry name" value="ZnMc_pappalysin_like"/>
    <property type="match status" value="1"/>
</dbReference>
<dbReference type="InterPro" id="IPR022409">
    <property type="entry name" value="PKD/Chitinase_dom"/>
</dbReference>
<dbReference type="SMART" id="SM00089">
    <property type="entry name" value="PKD"/>
    <property type="match status" value="1"/>
</dbReference>
<dbReference type="Pfam" id="PF05572">
    <property type="entry name" value="Peptidase_M43"/>
    <property type="match status" value="1"/>
</dbReference>
<dbReference type="EMBL" id="JACHGF010000001">
    <property type="protein sequence ID" value="MBB5282694.1"/>
    <property type="molecule type" value="Genomic_DNA"/>
</dbReference>
<evidence type="ECO:0000256" key="3">
    <source>
        <dbReference type="ARBA" id="ARBA00022723"/>
    </source>
</evidence>
<dbReference type="SUPFAM" id="SSF55486">
    <property type="entry name" value="Metalloproteases ('zincins'), catalytic domain"/>
    <property type="match status" value="1"/>
</dbReference>
<evidence type="ECO:0000256" key="6">
    <source>
        <dbReference type="ARBA" id="ARBA00022833"/>
    </source>
</evidence>
<dbReference type="Pfam" id="PF18911">
    <property type="entry name" value="PKD_4"/>
    <property type="match status" value="1"/>
</dbReference>